<keyword evidence="3" id="KW-1185">Reference proteome</keyword>
<organism evidence="2 3">
    <name type="scientific">Cytobacillus oceanisediminis</name>
    <dbReference type="NCBI Taxonomy" id="665099"/>
    <lineage>
        <taxon>Bacteria</taxon>
        <taxon>Bacillati</taxon>
        <taxon>Bacillota</taxon>
        <taxon>Bacilli</taxon>
        <taxon>Bacillales</taxon>
        <taxon>Bacillaceae</taxon>
        <taxon>Cytobacillus</taxon>
    </lineage>
</organism>
<gene>
    <name evidence="2" type="ORF">BBV17_09110</name>
</gene>
<evidence type="ECO:0000256" key="1">
    <source>
        <dbReference type="ARBA" id="ARBA00023004"/>
    </source>
</evidence>
<comment type="caution">
    <text evidence="2">The sequence shown here is derived from an EMBL/GenBank/DDBJ whole genome shotgun (WGS) entry which is preliminary data.</text>
</comment>
<sequence length="232" mass="25076">MNIFEKRLAELANLPSVTPGDQINVIPDFLFVSGQNSLNVIKAFNRQVYKNVKNPAKILFSNGDAEDEVIRKFCLGKGIRLIDCGLAQYFRSENIPLNGMLIAGIDEDIKCLGGRGAIPIVISPDSMAACLASGSFSMFIPEMTYIEINGALTGKGNGKMLCTHLLDIFEDSLIGNAVVIGGTVFEQLNEEDLKDLSYFFQLSGTAAGMCSPDGPLGQVESVIKIKSETIMI</sequence>
<reference evidence="2 3" key="1">
    <citation type="submission" date="2016-07" db="EMBL/GenBank/DDBJ databases">
        <title>Bacillus oceanisediminis whole genome.</title>
        <authorList>
            <person name="Pal Y."/>
            <person name="Verma A."/>
            <person name="Mual P."/>
            <person name="Srinivasan K."/>
        </authorList>
    </citation>
    <scope>NUCLEOTIDE SEQUENCE [LARGE SCALE GENOMIC DNA]</scope>
    <source>
        <strain evidence="2 3">Bhandara28</strain>
    </source>
</reference>
<dbReference type="Proteomes" id="UP000180194">
    <property type="component" value="Unassembled WGS sequence"/>
</dbReference>
<dbReference type="RefSeq" id="WP_071156062.1">
    <property type="nucleotide sequence ID" value="NZ_MBRJ01000006.1"/>
</dbReference>
<proteinExistence type="predicted"/>
<dbReference type="InterPro" id="IPR015931">
    <property type="entry name" value="Acnase/IPM_dHydase_lsu_aba_1/3"/>
</dbReference>
<dbReference type="EMBL" id="MBRJ01000006">
    <property type="protein sequence ID" value="OHX50255.1"/>
    <property type="molecule type" value="Genomic_DNA"/>
</dbReference>
<accession>A0ABX3CY86</accession>
<evidence type="ECO:0000313" key="2">
    <source>
        <dbReference type="EMBL" id="OHX50255.1"/>
    </source>
</evidence>
<evidence type="ECO:0000313" key="3">
    <source>
        <dbReference type="Proteomes" id="UP000180194"/>
    </source>
</evidence>
<keyword evidence="1" id="KW-0408">Iron</keyword>
<dbReference type="Gene3D" id="3.30.499.10">
    <property type="entry name" value="Aconitase, domain 3"/>
    <property type="match status" value="1"/>
</dbReference>
<name>A0ABX3CY86_9BACI</name>
<protein>
    <submittedName>
        <fullName evidence="2">Uncharacterized protein</fullName>
    </submittedName>
</protein>